<proteinExistence type="inferred from homology"/>
<dbReference type="Proteomes" id="UP001358417">
    <property type="component" value="Unassembled WGS sequence"/>
</dbReference>
<sequence>MRDLAVEIDQILQRYTSSSKRDGSLHSTAFVVRGRDGRILYSGAAGKLNYETDEPYTEDSVSFLASMTKLITSIAVLQVVEKDLVGLDDDLATLIPEFKSLELLIGFDDAGKPAYGKHTNPITLRGFGYDMFDPDLIRWRALQRGSVPDTFAKPTTFEAYKLPLKFQPGDGWVYGVSTDWAGKVVEELTGLSLEDYFQQNIFQPLGLKSTTFRIGSHPELLARRATISLRTVPRGALAATSNPQPDNPPFDGGGQGLHSTASDYAKLLGALLDGGRGILKETTIRDLNQSQLPDPTALETHIFGDNHLTFAPEYPKGLRINHGLVGLLNVEDISGKRRAGSLTWSGVTNPRWWYDPKSGIAATLFVQLLPPGDVVVAELFDELERAVYKNHVDDLKA</sequence>
<dbReference type="AlphaFoldDB" id="A0AAV9MVV4"/>
<accession>A0AAV9MVV4</accession>
<dbReference type="SUPFAM" id="SSF56601">
    <property type="entry name" value="beta-lactamase/transpeptidase-like"/>
    <property type="match status" value="1"/>
</dbReference>
<organism evidence="5 6">
    <name type="scientific">Exophiala bonariae</name>
    <dbReference type="NCBI Taxonomy" id="1690606"/>
    <lineage>
        <taxon>Eukaryota</taxon>
        <taxon>Fungi</taxon>
        <taxon>Dikarya</taxon>
        <taxon>Ascomycota</taxon>
        <taxon>Pezizomycotina</taxon>
        <taxon>Eurotiomycetes</taxon>
        <taxon>Chaetothyriomycetidae</taxon>
        <taxon>Chaetothyriales</taxon>
        <taxon>Herpotrichiellaceae</taxon>
        <taxon>Exophiala</taxon>
    </lineage>
</organism>
<name>A0AAV9MVV4_9EURO</name>
<evidence type="ECO:0000256" key="3">
    <source>
        <dbReference type="SAM" id="MobiDB-lite"/>
    </source>
</evidence>
<evidence type="ECO:0000313" key="5">
    <source>
        <dbReference type="EMBL" id="KAK5045060.1"/>
    </source>
</evidence>
<dbReference type="EMBL" id="JAVRRD010000040">
    <property type="protein sequence ID" value="KAK5045060.1"/>
    <property type="molecule type" value="Genomic_DNA"/>
</dbReference>
<dbReference type="PANTHER" id="PTHR43283:SF17">
    <property type="entry name" value="(LOVD), PUTATIVE (AFU_ORTHOLOGUE AFUA_5G00920)-RELATED"/>
    <property type="match status" value="1"/>
</dbReference>
<dbReference type="Pfam" id="PF00144">
    <property type="entry name" value="Beta-lactamase"/>
    <property type="match status" value="1"/>
</dbReference>
<evidence type="ECO:0000256" key="1">
    <source>
        <dbReference type="ARBA" id="ARBA00009009"/>
    </source>
</evidence>
<dbReference type="InterPro" id="IPR012338">
    <property type="entry name" value="Beta-lactam/transpept-like"/>
</dbReference>
<protein>
    <recommendedName>
        <fullName evidence="4">Beta-lactamase-related domain-containing protein</fullName>
    </recommendedName>
</protein>
<evidence type="ECO:0000256" key="2">
    <source>
        <dbReference type="ARBA" id="ARBA00022801"/>
    </source>
</evidence>
<comment type="caution">
    <text evidence="5">The sequence shown here is derived from an EMBL/GenBank/DDBJ whole genome shotgun (WGS) entry which is preliminary data.</text>
</comment>
<dbReference type="RefSeq" id="XP_064700699.1">
    <property type="nucleotide sequence ID" value="XM_064853745.1"/>
</dbReference>
<dbReference type="Gene3D" id="3.40.710.10">
    <property type="entry name" value="DD-peptidase/beta-lactamase superfamily"/>
    <property type="match status" value="1"/>
</dbReference>
<gene>
    <name evidence="5" type="ORF">LTR84_010208</name>
</gene>
<dbReference type="PANTHER" id="PTHR43283">
    <property type="entry name" value="BETA-LACTAMASE-RELATED"/>
    <property type="match status" value="1"/>
</dbReference>
<dbReference type="InterPro" id="IPR050789">
    <property type="entry name" value="Diverse_Enzym_Activities"/>
</dbReference>
<dbReference type="InterPro" id="IPR001466">
    <property type="entry name" value="Beta-lactam-related"/>
</dbReference>
<feature type="domain" description="Beta-lactamase-related" evidence="4">
    <location>
        <begin position="30"/>
        <end position="375"/>
    </location>
</feature>
<comment type="similarity">
    <text evidence="1">Belongs to the class-A beta-lactamase family.</text>
</comment>
<dbReference type="GeneID" id="89978366"/>
<feature type="region of interest" description="Disordered" evidence="3">
    <location>
        <begin position="237"/>
        <end position="256"/>
    </location>
</feature>
<keyword evidence="6" id="KW-1185">Reference proteome</keyword>
<keyword evidence="2" id="KW-0378">Hydrolase</keyword>
<reference evidence="5 6" key="1">
    <citation type="submission" date="2023-08" db="EMBL/GenBank/DDBJ databases">
        <title>Black Yeasts Isolated from many extreme environments.</title>
        <authorList>
            <person name="Coleine C."/>
            <person name="Stajich J.E."/>
            <person name="Selbmann L."/>
        </authorList>
    </citation>
    <scope>NUCLEOTIDE SEQUENCE [LARGE SCALE GENOMIC DNA]</scope>
    <source>
        <strain evidence="5 6">CCFEE 5792</strain>
    </source>
</reference>
<evidence type="ECO:0000313" key="6">
    <source>
        <dbReference type="Proteomes" id="UP001358417"/>
    </source>
</evidence>
<evidence type="ECO:0000259" key="4">
    <source>
        <dbReference type="Pfam" id="PF00144"/>
    </source>
</evidence>
<dbReference type="GO" id="GO:0016787">
    <property type="term" value="F:hydrolase activity"/>
    <property type="evidence" value="ECO:0007669"/>
    <property type="project" value="UniProtKB-KW"/>
</dbReference>